<name>A0A1M5NPV3_9BRAD</name>
<proteinExistence type="predicted"/>
<evidence type="ECO:0000313" key="1">
    <source>
        <dbReference type="EMBL" id="SHG91528.1"/>
    </source>
</evidence>
<dbReference type="Proteomes" id="UP000189796">
    <property type="component" value="Chromosome I"/>
</dbReference>
<organism evidence="1 2">
    <name type="scientific">Bradyrhizobium erythrophlei</name>
    <dbReference type="NCBI Taxonomy" id="1437360"/>
    <lineage>
        <taxon>Bacteria</taxon>
        <taxon>Pseudomonadati</taxon>
        <taxon>Pseudomonadota</taxon>
        <taxon>Alphaproteobacteria</taxon>
        <taxon>Hyphomicrobiales</taxon>
        <taxon>Nitrobacteraceae</taxon>
        <taxon>Bradyrhizobium</taxon>
    </lineage>
</organism>
<accession>A0A1M5NPV3</accession>
<dbReference type="EMBL" id="LT670817">
    <property type="protein sequence ID" value="SHG91528.1"/>
    <property type="molecule type" value="Genomic_DNA"/>
</dbReference>
<gene>
    <name evidence="1" type="ORF">SAMN05443248_3073</name>
</gene>
<dbReference type="RefSeq" id="WP_154072252.1">
    <property type="nucleotide sequence ID" value="NZ_LT670817.1"/>
</dbReference>
<sequence>MTSKSKERNVVGEHMREIAKRVAAEKIRRANAYARQLAKAHITMLFGGDDE</sequence>
<protein>
    <submittedName>
        <fullName evidence="1">Uncharacterized protein</fullName>
    </submittedName>
</protein>
<reference evidence="1 2" key="1">
    <citation type="submission" date="2016-11" db="EMBL/GenBank/DDBJ databases">
        <authorList>
            <person name="Jaros S."/>
            <person name="Januszkiewicz K."/>
            <person name="Wedrychowicz H."/>
        </authorList>
    </citation>
    <scope>NUCLEOTIDE SEQUENCE [LARGE SCALE GENOMIC DNA]</scope>
    <source>
        <strain evidence="1 2">GAS138</strain>
    </source>
</reference>
<dbReference type="AlphaFoldDB" id="A0A1M5NPV3"/>
<evidence type="ECO:0000313" key="2">
    <source>
        <dbReference type="Proteomes" id="UP000189796"/>
    </source>
</evidence>